<dbReference type="InterPro" id="IPR051792">
    <property type="entry name" value="GGT_bact"/>
</dbReference>
<evidence type="ECO:0000256" key="3">
    <source>
        <dbReference type="ARBA" id="ARBA00022801"/>
    </source>
</evidence>
<evidence type="ECO:0000313" key="6">
    <source>
        <dbReference type="Proteomes" id="UP000477680"/>
    </source>
</evidence>
<dbReference type="GO" id="GO:0016740">
    <property type="term" value="F:transferase activity"/>
    <property type="evidence" value="ECO:0007669"/>
    <property type="project" value="UniProtKB-KW"/>
</dbReference>
<keyword evidence="6" id="KW-1185">Reference proteome</keyword>
<evidence type="ECO:0000313" key="5">
    <source>
        <dbReference type="EMBL" id="QIB66988.1"/>
    </source>
</evidence>
<accession>A0A6C0U4Y7</accession>
<keyword evidence="3" id="KW-0378">Hydrolase</keyword>
<dbReference type="Pfam" id="PF01019">
    <property type="entry name" value="G_glu_transpept"/>
    <property type="match status" value="1"/>
</dbReference>
<dbReference type="EMBL" id="CP048711">
    <property type="protein sequence ID" value="QIB66988.1"/>
    <property type="molecule type" value="Genomic_DNA"/>
</dbReference>
<protein>
    <submittedName>
        <fullName evidence="5">Gamma-glutamyltransferase</fullName>
    </submittedName>
</protein>
<dbReference type="RefSeq" id="WP_163496416.1">
    <property type="nucleotide sequence ID" value="NZ_CP048711.1"/>
</dbReference>
<keyword evidence="2 5" id="KW-0808">Transferase</keyword>
<dbReference type="Gene3D" id="3.60.20.40">
    <property type="match status" value="1"/>
</dbReference>
<evidence type="ECO:0000256" key="2">
    <source>
        <dbReference type="ARBA" id="ARBA00022679"/>
    </source>
</evidence>
<dbReference type="PANTHER" id="PTHR43199">
    <property type="entry name" value="GLUTATHIONE HYDROLASE"/>
    <property type="match status" value="1"/>
</dbReference>
<dbReference type="InterPro" id="IPR006311">
    <property type="entry name" value="TAT_signal"/>
</dbReference>
<organism evidence="5 6">
    <name type="scientific">Kineobactrum salinum</name>
    <dbReference type="NCBI Taxonomy" id="2708301"/>
    <lineage>
        <taxon>Bacteria</taxon>
        <taxon>Pseudomonadati</taxon>
        <taxon>Pseudomonadota</taxon>
        <taxon>Gammaproteobacteria</taxon>
        <taxon>Cellvibrionales</taxon>
        <taxon>Halieaceae</taxon>
        <taxon>Kineobactrum</taxon>
    </lineage>
</organism>
<sequence>MKRREFLGSVAAGTAALGLGGDSDPSFAANAYRPLPDNRTQALVEAAHFGRKLPASGSRGLAISTHPLASQAAVEILKEGGNAVDAACTAALTQTVVEPHMTTLTGVFSLQYFDARSGEISYLNASNNAPANFPVDQAQLGELGVMLRDGRGVTVPGFWAGIEAALGRFGTVPGSRVVAPAVQYARHGFSMHPFLWGEIFVSADKIGVSPEGREIFLPGGTLPKPGATLYQKRAADLLERLGDEGSDYFYRGGFAKRFSEKVQAAGGWITPEDFAEYEVIWQEPARSTYRGYDLLVAPDPDFGGVVFGEIMNMVEQMDIHRLGPAWDSGETTFKLMQIIADVGVQNVLDSYAGTTPSMAERLSKSRAQQRFQALGNGKPSNLLEVMDGAAVPPPGSNHLTVVDNDGNMATVLHSCMSYPWTNGLFVDGISICAAGAHYASGLPQPGKRINARISPHMFLKEGRCVLAGGSPSVSLLENITQNAINLLDFGMDIEAAVHKPRFGGNSMSYPGALMVETDMPESAFQLLQKSGAAVHRVNPWHWGMGSYDSIALAPENGMARACGDPRRTAMAIAV</sequence>
<proteinExistence type="inferred from homology"/>
<dbReference type="Proteomes" id="UP000477680">
    <property type="component" value="Chromosome"/>
</dbReference>
<dbReference type="InterPro" id="IPR043137">
    <property type="entry name" value="GGT_ssub_C"/>
</dbReference>
<dbReference type="PROSITE" id="PS51318">
    <property type="entry name" value="TAT"/>
    <property type="match status" value="1"/>
</dbReference>
<dbReference type="PANTHER" id="PTHR43199:SF1">
    <property type="entry name" value="GLUTATHIONE HYDROLASE PROENZYME"/>
    <property type="match status" value="1"/>
</dbReference>
<dbReference type="SUPFAM" id="SSF56235">
    <property type="entry name" value="N-terminal nucleophile aminohydrolases (Ntn hydrolases)"/>
    <property type="match status" value="1"/>
</dbReference>
<dbReference type="InterPro" id="IPR029055">
    <property type="entry name" value="Ntn_hydrolases_N"/>
</dbReference>
<comment type="similarity">
    <text evidence="1">Belongs to the gamma-glutamyltransferase family.</text>
</comment>
<dbReference type="KEGG" id="kim:G3T16_17925"/>
<dbReference type="GO" id="GO:0016787">
    <property type="term" value="F:hydrolase activity"/>
    <property type="evidence" value="ECO:0007669"/>
    <property type="project" value="UniProtKB-KW"/>
</dbReference>
<keyword evidence="4" id="KW-0865">Zymogen</keyword>
<evidence type="ECO:0000256" key="1">
    <source>
        <dbReference type="ARBA" id="ARBA00009381"/>
    </source>
</evidence>
<name>A0A6C0U4Y7_9GAMM</name>
<dbReference type="AlphaFoldDB" id="A0A6C0U4Y7"/>
<dbReference type="PRINTS" id="PR01210">
    <property type="entry name" value="GGTRANSPTASE"/>
</dbReference>
<evidence type="ECO:0000256" key="4">
    <source>
        <dbReference type="ARBA" id="ARBA00023145"/>
    </source>
</evidence>
<reference evidence="5 6" key="1">
    <citation type="submission" date="2020-02" db="EMBL/GenBank/DDBJ databases">
        <title>Genome sequencing for Kineobactrum sp. M2.</title>
        <authorList>
            <person name="Park S.-J."/>
        </authorList>
    </citation>
    <scope>NUCLEOTIDE SEQUENCE [LARGE SCALE GENOMIC DNA]</scope>
    <source>
        <strain evidence="5 6">M2</strain>
    </source>
</reference>
<gene>
    <name evidence="5" type="ORF">G3T16_17925</name>
</gene>